<gene>
    <name evidence="1" type="ORF">SNOG_15013</name>
</gene>
<dbReference type="Proteomes" id="UP000001055">
    <property type="component" value="Unassembled WGS sequence"/>
</dbReference>
<name>Q0TZK3_PHANO</name>
<organism evidence="1 2">
    <name type="scientific">Phaeosphaeria nodorum (strain SN15 / ATCC MYA-4574 / FGSC 10173)</name>
    <name type="common">Glume blotch fungus</name>
    <name type="synonym">Parastagonospora nodorum</name>
    <dbReference type="NCBI Taxonomy" id="321614"/>
    <lineage>
        <taxon>Eukaryota</taxon>
        <taxon>Fungi</taxon>
        <taxon>Dikarya</taxon>
        <taxon>Ascomycota</taxon>
        <taxon>Pezizomycotina</taxon>
        <taxon>Dothideomycetes</taxon>
        <taxon>Pleosporomycetidae</taxon>
        <taxon>Pleosporales</taxon>
        <taxon>Pleosporineae</taxon>
        <taxon>Phaeosphaeriaceae</taxon>
        <taxon>Parastagonospora</taxon>
    </lineage>
</organism>
<dbReference type="AlphaFoldDB" id="Q0TZK3"/>
<sequence>MDPHLDQAFIRASRISQPQQEYDGDTDELGAIESEDDIEILGVEYDQSETNPYGPLKNCCITARGYLLPVHLDDNLSSLFDTGNFPEGHDLQPSPPRSMIMEIALDTAERRVFKII</sequence>
<protein>
    <submittedName>
        <fullName evidence="1">Uncharacterized protein</fullName>
    </submittedName>
</protein>
<reference evidence="2" key="1">
    <citation type="journal article" date="2007" name="Plant Cell">
        <title>Dothideomycete-plant interactions illuminated by genome sequencing and EST analysis of the wheat pathogen Stagonospora nodorum.</title>
        <authorList>
            <person name="Hane J.K."/>
            <person name="Lowe R.G."/>
            <person name="Solomon P.S."/>
            <person name="Tan K.C."/>
            <person name="Schoch C.L."/>
            <person name="Spatafora J.W."/>
            <person name="Crous P.W."/>
            <person name="Kodira C."/>
            <person name="Birren B.W."/>
            <person name="Galagan J.E."/>
            <person name="Torriani S.F."/>
            <person name="McDonald B.A."/>
            <person name="Oliver R.P."/>
        </authorList>
    </citation>
    <scope>NUCLEOTIDE SEQUENCE [LARGE SCALE GENOMIC DNA]</scope>
    <source>
        <strain evidence="2">SN15 / ATCC MYA-4574 / FGSC 10173</strain>
    </source>
</reference>
<dbReference type="GeneID" id="5982106"/>
<accession>Q0TZK3</accession>
<proteinExistence type="predicted"/>
<dbReference type="HOGENOM" id="CLU_2097684_0_0_1"/>
<dbReference type="InParanoid" id="Q0TZK3"/>
<evidence type="ECO:0000313" key="1">
    <source>
        <dbReference type="EMBL" id="EAT77556.1"/>
    </source>
</evidence>
<evidence type="ECO:0000313" key="2">
    <source>
        <dbReference type="Proteomes" id="UP000001055"/>
    </source>
</evidence>
<dbReference type="KEGG" id="pno:SNOG_15013"/>
<dbReference type="RefSeq" id="XP_001805178.1">
    <property type="nucleotide sequence ID" value="XM_001805126.1"/>
</dbReference>
<dbReference type="EMBL" id="CH445359">
    <property type="protein sequence ID" value="EAT77556.1"/>
    <property type="molecule type" value="Genomic_DNA"/>
</dbReference>